<sequence>MSRDVFGENYESSELGRVKESYSAQANDSEIKEWGQDGGVATAILASLLEEDYIDGAIITESGNEPWNPVSKVALNREEVIKGAGTIYSLGSPLLSSEEAVEKYGLENIAVVGTPCQMRAFRRMKTGNKQFRRVGSRIKLLIGLFCTESFPYSDLRRIVEEELETNIEKVEKMDIDKGKFIVYTDEGEKEGMPVSSLKKYAFPHCHVCHDFSAELADISVGSVGAPLGHSAVLLRTSIGVEAFDFLLEREVIRASPLENVEPGAGLIEKLSSNKRGDAREEIEERKENEQSIPPYAK</sequence>
<evidence type="ECO:0000259" key="8">
    <source>
        <dbReference type="Pfam" id="PF04432"/>
    </source>
</evidence>
<feature type="region of interest" description="Disordered" evidence="6">
    <location>
        <begin position="265"/>
        <end position="297"/>
    </location>
</feature>
<evidence type="ECO:0000259" key="7">
    <source>
        <dbReference type="Pfam" id="PF04422"/>
    </source>
</evidence>
<gene>
    <name evidence="9" type="ORF">AKJ64_00955</name>
</gene>
<protein>
    <recommendedName>
        <fullName evidence="11">Coenzyme F420 hydrogenase</fullName>
    </recommendedName>
</protein>
<dbReference type="Pfam" id="PF04432">
    <property type="entry name" value="FrhB_FdhB_C"/>
    <property type="match status" value="1"/>
</dbReference>
<keyword evidence="5" id="KW-0411">Iron-sulfur</keyword>
<dbReference type="Proteomes" id="UP000070373">
    <property type="component" value="Unassembled WGS sequence"/>
</dbReference>
<dbReference type="GO" id="GO:0052592">
    <property type="term" value="F:oxidoreductase activity, acting on CH or CH2 groups, with an iron-sulfur protein as acceptor"/>
    <property type="evidence" value="ECO:0007669"/>
    <property type="project" value="TreeGrafter"/>
</dbReference>
<proteinExistence type="predicted"/>
<comment type="caution">
    <text evidence="9">The sequence shown here is derived from an EMBL/GenBank/DDBJ whole genome shotgun (WGS) entry which is preliminary data.</text>
</comment>
<evidence type="ECO:0000313" key="10">
    <source>
        <dbReference type="Proteomes" id="UP000070373"/>
    </source>
</evidence>
<evidence type="ECO:0000256" key="1">
    <source>
        <dbReference type="ARBA" id="ARBA00001974"/>
    </source>
</evidence>
<organism evidence="9 10">
    <name type="scientific">candidate division MSBL1 archaeon SCGC-AAA259E17</name>
    <dbReference type="NCBI Taxonomy" id="1698263"/>
    <lineage>
        <taxon>Archaea</taxon>
        <taxon>Methanobacteriati</taxon>
        <taxon>Methanobacteriota</taxon>
        <taxon>candidate division MSBL1</taxon>
    </lineage>
</organism>
<keyword evidence="2" id="KW-0479">Metal-binding</keyword>
<evidence type="ECO:0008006" key="11">
    <source>
        <dbReference type="Google" id="ProtNLM"/>
    </source>
</evidence>
<dbReference type="Pfam" id="PF04422">
    <property type="entry name" value="FrhB_FdhB_N"/>
    <property type="match status" value="1"/>
</dbReference>
<dbReference type="PATRIC" id="fig|1698263.3.peg.1233"/>
<dbReference type="InterPro" id="IPR007525">
    <property type="entry name" value="FrhB_FdhB_C"/>
</dbReference>
<comment type="cofactor">
    <cofactor evidence="1">
        <name>FAD</name>
        <dbReference type="ChEBI" id="CHEBI:57692"/>
    </cofactor>
</comment>
<evidence type="ECO:0000256" key="3">
    <source>
        <dbReference type="ARBA" id="ARBA00023002"/>
    </source>
</evidence>
<keyword evidence="3" id="KW-0560">Oxidoreductase</keyword>
<feature type="domain" description="Coenzyme F420 hydrogenase/dehydrogenase beta subunit N-terminal" evidence="7">
    <location>
        <begin position="22"/>
        <end position="96"/>
    </location>
</feature>
<dbReference type="EMBL" id="LHXN01000009">
    <property type="protein sequence ID" value="KXA93302.1"/>
    <property type="molecule type" value="Genomic_DNA"/>
</dbReference>
<feature type="compositionally biased region" description="Basic and acidic residues" evidence="6">
    <location>
        <begin position="274"/>
        <end position="289"/>
    </location>
</feature>
<evidence type="ECO:0000256" key="5">
    <source>
        <dbReference type="ARBA" id="ARBA00023014"/>
    </source>
</evidence>
<keyword evidence="4" id="KW-0408">Iron</keyword>
<keyword evidence="10" id="KW-1185">Reference proteome</keyword>
<dbReference type="GO" id="GO:0046872">
    <property type="term" value="F:metal ion binding"/>
    <property type="evidence" value="ECO:0007669"/>
    <property type="project" value="UniProtKB-KW"/>
</dbReference>
<dbReference type="NCBIfam" id="NF006807">
    <property type="entry name" value="PRK09325.1"/>
    <property type="match status" value="1"/>
</dbReference>
<dbReference type="InterPro" id="IPR045220">
    <property type="entry name" value="FRHB/FDHB/HCAR-like"/>
</dbReference>
<evidence type="ECO:0000256" key="2">
    <source>
        <dbReference type="ARBA" id="ARBA00022723"/>
    </source>
</evidence>
<accession>A0A133UGE7</accession>
<name>A0A133UGE7_9EURY</name>
<dbReference type="AlphaFoldDB" id="A0A133UGE7"/>
<dbReference type="PANTHER" id="PTHR31332:SF6">
    <property type="entry name" value="FORMATE DEHYDROGENASE SUBUNIT BETA"/>
    <property type="match status" value="1"/>
</dbReference>
<dbReference type="PANTHER" id="PTHR31332">
    <property type="entry name" value="7-HYDROXYMETHYL CHLOROPHYLL A REDUCTASE, CHLOROPLASTIC"/>
    <property type="match status" value="1"/>
</dbReference>
<feature type="domain" description="Coenzyme F420 hydrogenase/dehydrogenase beta subunit C-terminal" evidence="8">
    <location>
        <begin position="107"/>
        <end position="258"/>
    </location>
</feature>
<dbReference type="Gene3D" id="3.10.450.750">
    <property type="match status" value="1"/>
</dbReference>
<evidence type="ECO:0000313" key="9">
    <source>
        <dbReference type="EMBL" id="KXA93302.1"/>
    </source>
</evidence>
<evidence type="ECO:0000256" key="6">
    <source>
        <dbReference type="SAM" id="MobiDB-lite"/>
    </source>
</evidence>
<dbReference type="GO" id="GO:0051536">
    <property type="term" value="F:iron-sulfur cluster binding"/>
    <property type="evidence" value="ECO:0007669"/>
    <property type="project" value="UniProtKB-KW"/>
</dbReference>
<evidence type="ECO:0000256" key="4">
    <source>
        <dbReference type="ARBA" id="ARBA00023004"/>
    </source>
</evidence>
<reference evidence="9 10" key="1">
    <citation type="journal article" date="2016" name="Sci. Rep.">
        <title>Metabolic traits of an uncultured archaeal lineage -MSBL1- from brine pools of the Red Sea.</title>
        <authorList>
            <person name="Mwirichia R."/>
            <person name="Alam I."/>
            <person name="Rashid M."/>
            <person name="Vinu M."/>
            <person name="Ba-Alawi W."/>
            <person name="Anthony Kamau A."/>
            <person name="Kamanda Ngugi D."/>
            <person name="Goker M."/>
            <person name="Klenk H.P."/>
            <person name="Bajic V."/>
            <person name="Stingl U."/>
        </authorList>
    </citation>
    <scope>NUCLEOTIDE SEQUENCE [LARGE SCALE GENOMIC DNA]</scope>
    <source>
        <strain evidence="9">SCGC-AAA259E17</strain>
    </source>
</reference>
<dbReference type="InterPro" id="IPR007516">
    <property type="entry name" value="Co_F420_Hydgase/DH_bsu_N"/>
</dbReference>